<dbReference type="CDD" id="cd02510">
    <property type="entry name" value="pp-GalNAc-T"/>
    <property type="match status" value="1"/>
</dbReference>
<keyword evidence="7 16" id="KW-0812">Transmembrane</keyword>
<comment type="caution">
    <text evidence="18">The sequence shown here is derived from an EMBL/GenBank/DDBJ whole genome shotgun (WGS) entry which is preliminary data.</text>
</comment>
<evidence type="ECO:0000256" key="14">
    <source>
        <dbReference type="ARBA" id="ARBA00023157"/>
    </source>
</evidence>
<evidence type="ECO:0000256" key="3">
    <source>
        <dbReference type="ARBA" id="ARBA00004922"/>
    </source>
</evidence>
<dbReference type="Pfam" id="PF00535">
    <property type="entry name" value="Glycos_transf_2"/>
    <property type="match status" value="1"/>
</dbReference>
<keyword evidence="5" id="KW-0328">Glycosyltransferase</keyword>
<comment type="pathway">
    <text evidence="3">Protein modification; protein glycosylation.</text>
</comment>
<evidence type="ECO:0000256" key="1">
    <source>
        <dbReference type="ARBA" id="ARBA00001936"/>
    </source>
</evidence>
<proteinExistence type="inferred from homology"/>
<evidence type="ECO:0000256" key="12">
    <source>
        <dbReference type="ARBA" id="ARBA00023034"/>
    </source>
</evidence>
<evidence type="ECO:0000256" key="9">
    <source>
        <dbReference type="ARBA" id="ARBA00022734"/>
    </source>
</evidence>
<dbReference type="InterPro" id="IPR045885">
    <property type="entry name" value="GalNAc-T"/>
</dbReference>
<dbReference type="GO" id="GO:0030246">
    <property type="term" value="F:carbohydrate binding"/>
    <property type="evidence" value="ECO:0007669"/>
    <property type="project" value="UniProtKB-KW"/>
</dbReference>
<comment type="cofactor">
    <cofactor evidence="1">
        <name>Mn(2+)</name>
        <dbReference type="ChEBI" id="CHEBI:29035"/>
    </cofactor>
</comment>
<dbReference type="OrthoDB" id="416652at2759"/>
<evidence type="ECO:0000313" key="18">
    <source>
        <dbReference type="EMBL" id="CAG7726770.1"/>
    </source>
</evidence>
<evidence type="ECO:0000256" key="8">
    <source>
        <dbReference type="ARBA" id="ARBA00022723"/>
    </source>
</evidence>
<evidence type="ECO:0000256" key="6">
    <source>
        <dbReference type="ARBA" id="ARBA00022679"/>
    </source>
</evidence>
<keyword evidence="10" id="KW-0735">Signal-anchor</keyword>
<evidence type="ECO:0000313" key="19">
    <source>
        <dbReference type="Proteomes" id="UP000708208"/>
    </source>
</evidence>
<evidence type="ECO:0000259" key="17">
    <source>
        <dbReference type="SMART" id="SM00458"/>
    </source>
</evidence>
<evidence type="ECO:0000256" key="7">
    <source>
        <dbReference type="ARBA" id="ARBA00022692"/>
    </source>
</evidence>
<evidence type="ECO:0000256" key="2">
    <source>
        <dbReference type="ARBA" id="ARBA00004323"/>
    </source>
</evidence>
<comment type="similarity">
    <text evidence="4">Belongs to the glycosyltransferase 2 family. GalNAc-T subfamily.</text>
</comment>
<dbReference type="InterPro" id="IPR001173">
    <property type="entry name" value="Glyco_trans_2-like"/>
</dbReference>
<dbReference type="InterPro" id="IPR000772">
    <property type="entry name" value="Ricin_B_lectin"/>
</dbReference>
<dbReference type="EMBL" id="CAJVCH010139709">
    <property type="protein sequence ID" value="CAG7726770.1"/>
    <property type="molecule type" value="Genomic_DNA"/>
</dbReference>
<keyword evidence="11 16" id="KW-1133">Transmembrane helix</keyword>
<dbReference type="GO" id="GO:0000139">
    <property type="term" value="C:Golgi membrane"/>
    <property type="evidence" value="ECO:0007669"/>
    <property type="project" value="UniProtKB-SubCell"/>
</dbReference>
<keyword evidence="9" id="KW-0430">Lectin</keyword>
<keyword evidence="13 16" id="KW-0472">Membrane</keyword>
<keyword evidence="6" id="KW-0808">Transferase</keyword>
<evidence type="ECO:0000256" key="4">
    <source>
        <dbReference type="ARBA" id="ARBA00005680"/>
    </source>
</evidence>
<dbReference type="PROSITE" id="PS50231">
    <property type="entry name" value="RICIN_B_LECTIN"/>
    <property type="match status" value="1"/>
</dbReference>
<dbReference type="SMART" id="SM00458">
    <property type="entry name" value="RICIN"/>
    <property type="match status" value="1"/>
</dbReference>
<dbReference type="FunFam" id="3.90.550.10:FF:000021">
    <property type="entry name" value="Polypeptide N-acetylgalactosaminyltransferase"/>
    <property type="match status" value="1"/>
</dbReference>
<sequence>MFQNLITFVVRRRRFFVIKLFVLFFFVATLFLWANVSKKESPGLKSNLNDAKILPHINADNYQKADNLMAVDVPNYIAHNADIDRLKNGVGHPETFEALRQRVRKENEDEFLAPVLQEVNFVEVDLTHKRNNLHDDYDAEIEDDDNKVKPNLGAGGEKASVPDYQKAVADEILKKEAFNRLLSDIISPNRTVPDTREKGCLSVKYDKSLPTASVIIIYTNEAFSSLVRTIHSVINRTPPSLLSEIILVDDFSDHRDLKGKLERYIAKKFPFPKVRLVRLDSRAGLIRARMVGAHLAVGDVLIFLDAHCETIEQWAEPLLQRIKEERTAVVCPIIDVIDDKTLEYYHSNGEFFQIGGFTWSGHFTWINIPRYETSRKKMHYSPTRSPTMAGGLFAIDRKYFWEVGSYDSGMKLWGGENLEMSFRIWQCGGSVEIIPCSRVGHIFRNFHPYSFPGNIDSHGLNTARLAVTWMDGYKELFFSFREELRNAEYGDVGKRISFRERMKCKSFKWYLDNIYKEKYQMSFDAIQHGQIRNDETTQCFDNMQMSDSEDYNLSVYPCHTVLYSSQTFYLSHKNHLRRENECATRHTEDRIRMVQCDQVGSVDTWEYRNSQLVNEKNGKCITVEKIDGKYQVLLKPCTSSPNQVWVFDLLGKKHH</sequence>
<comment type="subcellular location">
    <subcellularLocation>
        <location evidence="2">Golgi apparatus membrane</location>
        <topology evidence="2">Single-pass type II membrane protein</topology>
    </subcellularLocation>
</comment>
<dbReference type="GO" id="GO:0004653">
    <property type="term" value="F:polypeptide N-acetylgalactosaminyltransferase activity"/>
    <property type="evidence" value="ECO:0007669"/>
    <property type="project" value="UniProtKB-ARBA"/>
</dbReference>
<evidence type="ECO:0000256" key="10">
    <source>
        <dbReference type="ARBA" id="ARBA00022968"/>
    </source>
</evidence>
<evidence type="ECO:0000256" key="15">
    <source>
        <dbReference type="ARBA" id="ARBA00023211"/>
    </source>
</evidence>
<dbReference type="GO" id="GO:0006493">
    <property type="term" value="P:protein O-linked glycosylation"/>
    <property type="evidence" value="ECO:0007669"/>
    <property type="project" value="TreeGrafter"/>
</dbReference>
<dbReference type="AlphaFoldDB" id="A0A8J2NZW6"/>
<evidence type="ECO:0000256" key="16">
    <source>
        <dbReference type="SAM" id="Phobius"/>
    </source>
</evidence>
<reference evidence="18" key="1">
    <citation type="submission" date="2021-06" db="EMBL/GenBank/DDBJ databases">
        <authorList>
            <person name="Hodson N. C."/>
            <person name="Mongue J. A."/>
            <person name="Jaron S. K."/>
        </authorList>
    </citation>
    <scope>NUCLEOTIDE SEQUENCE</scope>
</reference>
<dbReference type="PANTHER" id="PTHR11675">
    <property type="entry name" value="N-ACETYLGALACTOSAMINYLTRANSFERASE"/>
    <property type="match status" value="1"/>
</dbReference>
<evidence type="ECO:0000256" key="11">
    <source>
        <dbReference type="ARBA" id="ARBA00022989"/>
    </source>
</evidence>
<protein>
    <recommendedName>
        <fullName evidence="17">Ricin B lectin domain-containing protein</fullName>
    </recommendedName>
</protein>
<dbReference type="Proteomes" id="UP000708208">
    <property type="component" value="Unassembled WGS sequence"/>
</dbReference>
<feature type="domain" description="Ricin B lectin" evidence="17">
    <location>
        <begin position="527"/>
        <end position="648"/>
    </location>
</feature>
<dbReference type="Pfam" id="PF00652">
    <property type="entry name" value="Ricin_B_lectin"/>
    <property type="match status" value="1"/>
</dbReference>
<keyword evidence="19" id="KW-1185">Reference proteome</keyword>
<name>A0A8J2NZW6_9HEXA</name>
<gene>
    <name evidence="18" type="ORF">AFUS01_LOCUS15658</name>
</gene>
<evidence type="ECO:0000256" key="5">
    <source>
        <dbReference type="ARBA" id="ARBA00022676"/>
    </source>
</evidence>
<keyword evidence="8" id="KW-0479">Metal-binding</keyword>
<keyword evidence="14" id="KW-1015">Disulfide bond</keyword>
<keyword evidence="12" id="KW-0333">Golgi apparatus</keyword>
<organism evidence="18 19">
    <name type="scientific">Allacma fusca</name>
    <dbReference type="NCBI Taxonomy" id="39272"/>
    <lineage>
        <taxon>Eukaryota</taxon>
        <taxon>Metazoa</taxon>
        <taxon>Ecdysozoa</taxon>
        <taxon>Arthropoda</taxon>
        <taxon>Hexapoda</taxon>
        <taxon>Collembola</taxon>
        <taxon>Symphypleona</taxon>
        <taxon>Sminthuridae</taxon>
        <taxon>Allacma</taxon>
    </lineage>
</organism>
<dbReference type="GO" id="GO:0046872">
    <property type="term" value="F:metal ion binding"/>
    <property type="evidence" value="ECO:0007669"/>
    <property type="project" value="UniProtKB-KW"/>
</dbReference>
<accession>A0A8J2NZW6</accession>
<keyword evidence="15" id="KW-0464">Manganese</keyword>
<dbReference type="PANTHER" id="PTHR11675:SF43">
    <property type="entry name" value="POLYPEPTIDE N-ACETYLGALACTOSAMINYLTRANSFERASE 1"/>
    <property type="match status" value="1"/>
</dbReference>
<feature type="transmembrane region" description="Helical" evidence="16">
    <location>
        <begin position="16"/>
        <end position="36"/>
    </location>
</feature>
<evidence type="ECO:0000256" key="13">
    <source>
        <dbReference type="ARBA" id="ARBA00023136"/>
    </source>
</evidence>